<dbReference type="Proteomes" id="UP000000753">
    <property type="component" value="Chromosome"/>
</dbReference>
<accession>B8CI83</accession>
<dbReference type="eggNOG" id="ENOG5031I9T">
    <property type="taxonomic scope" value="Bacteria"/>
</dbReference>
<dbReference type="EMBL" id="CP000472">
    <property type="protein sequence ID" value="ACJ27359.1"/>
    <property type="molecule type" value="Genomic_DNA"/>
</dbReference>
<dbReference type="HOGENOM" id="CLU_210444_0_0_6"/>
<evidence type="ECO:0000313" key="2">
    <source>
        <dbReference type="Proteomes" id="UP000000753"/>
    </source>
</evidence>
<reference evidence="1 2" key="1">
    <citation type="journal article" date="2008" name="PLoS ONE">
        <title>Environmental adaptation: genomic analysis of the piezotolerant and psychrotolerant deep-sea iron reducing bacterium Shewanella piezotolerans WP3.</title>
        <authorList>
            <person name="Wang F."/>
            <person name="Wang J."/>
            <person name="Jian H."/>
            <person name="Zhang B."/>
            <person name="Li S."/>
            <person name="Wang F."/>
            <person name="Zeng X."/>
            <person name="Gao L."/>
            <person name="Bartlett D.H."/>
            <person name="Yu J."/>
            <person name="Hu S."/>
            <person name="Xiao X."/>
        </authorList>
    </citation>
    <scope>NUCLEOTIDE SEQUENCE [LARGE SCALE GENOMIC DNA]</scope>
    <source>
        <strain evidence="2">WP3 / JCM 13877</strain>
    </source>
</reference>
<sequence>MPREWILLKEEFVMAQILDFVPNDAEIEALTAPKNKKAADDLAHKKDVKKRLEAYLERTQLKQAMGDDEFWA</sequence>
<keyword evidence="2" id="KW-1185">Reference proteome</keyword>
<organism evidence="1 2">
    <name type="scientific">Shewanella piezotolerans (strain WP3 / JCM 13877)</name>
    <dbReference type="NCBI Taxonomy" id="225849"/>
    <lineage>
        <taxon>Bacteria</taxon>
        <taxon>Pseudomonadati</taxon>
        <taxon>Pseudomonadota</taxon>
        <taxon>Gammaproteobacteria</taxon>
        <taxon>Alteromonadales</taxon>
        <taxon>Shewanellaceae</taxon>
        <taxon>Shewanella</taxon>
    </lineage>
</organism>
<proteinExistence type="predicted"/>
<gene>
    <name evidence="1" type="ordered locus">swp_0532</name>
</gene>
<protein>
    <submittedName>
        <fullName evidence="1">Uncharacterized protein</fullName>
    </submittedName>
</protein>
<evidence type="ECO:0000313" key="1">
    <source>
        <dbReference type="EMBL" id="ACJ27359.1"/>
    </source>
</evidence>
<dbReference type="KEGG" id="swp:swp_0532"/>
<name>B8CI83_SHEPW</name>
<dbReference type="AlphaFoldDB" id="B8CI83"/>